<feature type="compositionally biased region" description="Basic and acidic residues" evidence="1">
    <location>
        <begin position="128"/>
        <end position="137"/>
    </location>
</feature>
<gene>
    <name evidence="2" type="ORF">ECPE_LOCUS1665</name>
</gene>
<accession>A0A3P8CXR5</accession>
<dbReference type="Proteomes" id="UP000272942">
    <property type="component" value="Unassembled WGS sequence"/>
</dbReference>
<protein>
    <submittedName>
        <fullName evidence="2">Uncharacterized protein</fullName>
    </submittedName>
</protein>
<keyword evidence="3" id="KW-1185">Reference proteome</keyword>
<proteinExistence type="predicted"/>
<dbReference type="AlphaFoldDB" id="A0A3P8CXR5"/>
<dbReference type="EMBL" id="UZAN01012735">
    <property type="protein sequence ID" value="VDP43782.1"/>
    <property type="molecule type" value="Genomic_DNA"/>
</dbReference>
<evidence type="ECO:0000313" key="2">
    <source>
        <dbReference type="EMBL" id="VDP43782.1"/>
    </source>
</evidence>
<evidence type="ECO:0000313" key="3">
    <source>
        <dbReference type="Proteomes" id="UP000272942"/>
    </source>
</evidence>
<feature type="compositionally biased region" description="Low complexity" evidence="1">
    <location>
        <begin position="17"/>
        <end position="32"/>
    </location>
</feature>
<feature type="region of interest" description="Disordered" evidence="1">
    <location>
        <begin position="128"/>
        <end position="161"/>
    </location>
</feature>
<name>A0A3P8CXR5_9TREM</name>
<sequence>MLDCQTTLGLTSNVTGNSASASTPSNSSDPASHNTLARSCVRVTALLLSARCLLRLDWIPEARVMLDKARQESAILLKSEQHDQPTPQQPKQAVNGVRYSMNSVQERGLEKFFSLLECEIRTRELEVERKQRAEAAAREQSSPKPTDPTESDAAKPSQTET</sequence>
<feature type="region of interest" description="Disordered" evidence="1">
    <location>
        <begin position="13"/>
        <end position="33"/>
    </location>
</feature>
<reference evidence="2 3" key="1">
    <citation type="submission" date="2018-11" db="EMBL/GenBank/DDBJ databases">
        <authorList>
            <consortium name="Pathogen Informatics"/>
        </authorList>
    </citation>
    <scope>NUCLEOTIDE SEQUENCE [LARGE SCALE GENOMIC DNA]</scope>
    <source>
        <strain evidence="2 3">Egypt</strain>
    </source>
</reference>
<feature type="region of interest" description="Disordered" evidence="1">
    <location>
        <begin position="76"/>
        <end position="98"/>
    </location>
</feature>
<feature type="non-terminal residue" evidence="2">
    <location>
        <position position="161"/>
    </location>
</feature>
<evidence type="ECO:0000256" key="1">
    <source>
        <dbReference type="SAM" id="MobiDB-lite"/>
    </source>
</evidence>
<organism evidence="2 3">
    <name type="scientific">Echinostoma caproni</name>
    <dbReference type="NCBI Taxonomy" id="27848"/>
    <lineage>
        <taxon>Eukaryota</taxon>
        <taxon>Metazoa</taxon>
        <taxon>Spiralia</taxon>
        <taxon>Lophotrochozoa</taxon>
        <taxon>Platyhelminthes</taxon>
        <taxon>Trematoda</taxon>
        <taxon>Digenea</taxon>
        <taxon>Plagiorchiida</taxon>
        <taxon>Echinostomata</taxon>
        <taxon>Echinostomatoidea</taxon>
        <taxon>Echinostomatidae</taxon>
        <taxon>Echinostoma</taxon>
    </lineage>
</organism>